<dbReference type="SUPFAM" id="SSF82171">
    <property type="entry name" value="DPP6 N-terminal domain-like"/>
    <property type="match status" value="1"/>
</dbReference>
<keyword evidence="2" id="KW-0812">Transmembrane</keyword>
<dbReference type="CDD" id="cd00146">
    <property type="entry name" value="PKD"/>
    <property type="match status" value="3"/>
</dbReference>
<protein>
    <recommendedName>
        <fullName evidence="3">PKD domain-containing protein</fullName>
    </recommendedName>
</protein>
<dbReference type="SMART" id="SM00089">
    <property type="entry name" value="PKD"/>
    <property type="match status" value="3"/>
</dbReference>
<dbReference type="Gene3D" id="2.60.40.10">
    <property type="entry name" value="Immunoglobulins"/>
    <property type="match status" value="3"/>
</dbReference>
<dbReference type="Pfam" id="PF18911">
    <property type="entry name" value="PKD_4"/>
    <property type="match status" value="3"/>
</dbReference>
<dbReference type="FunFam" id="2.60.40.10:FF:000270">
    <property type="entry name" value="Cell surface protein"/>
    <property type="match status" value="3"/>
</dbReference>
<dbReference type="InterPro" id="IPR011042">
    <property type="entry name" value="6-blade_b-propeller_TolB-like"/>
</dbReference>
<dbReference type="InterPro" id="IPR000601">
    <property type="entry name" value="PKD_dom"/>
</dbReference>
<feature type="domain" description="PKD" evidence="3">
    <location>
        <begin position="526"/>
        <end position="609"/>
    </location>
</feature>
<dbReference type="InterPro" id="IPR022409">
    <property type="entry name" value="PKD/Chitinase_dom"/>
</dbReference>
<dbReference type="Gene3D" id="2.120.10.30">
    <property type="entry name" value="TolB, C-terminal domain"/>
    <property type="match status" value="1"/>
</dbReference>
<dbReference type="PANTHER" id="PTHR36842">
    <property type="entry name" value="PROTEIN TOLB HOMOLOG"/>
    <property type="match status" value="1"/>
</dbReference>
<accession>A0A0E3WW73</accession>
<feature type="domain" description="PKD" evidence="3">
    <location>
        <begin position="444"/>
        <end position="520"/>
    </location>
</feature>
<dbReference type="KEGG" id="mbak:MSBR3_1911"/>
<dbReference type="Proteomes" id="UP000033066">
    <property type="component" value="Chromosome"/>
</dbReference>
<keyword evidence="2" id="KW-1133">Transmembrane helix</keyword>
<evidence type="ECO:0000256" key="2">
    <source>
        <dbReference type="SAM" id="Phobius"/>
    </source>
</evidence>
<dbReference type="SUPFAM" id="SSF49299">
    <property type="entry name" value="PKD domain"/>
    <property type="match status" value="2"/>
</dbReference>
<dbReference type="EMBL" id="CP009517">
    <property type="protein sequence ID" value="AKB82489.1"/>
    <property type="molecule type" value="Genomic_DNA"/>
</dbReference>
<evidence type="ECO:0000256" key="1">
    <source>
        <dbReference type="ARBA" id="ARBA00009820"/>
    </source>
</evidence>
<dbReference type="PANTHER" id="PTHR36842:SF1">
    <property type="entry name" value="PROTEIN TOLB"/>
    <property type="match status" value="1"/>
</dbReference>
<dbReference type="HOGENOM" id="CLU_009318_6_1_2"/>
<gene>
    <name evidence="4" type="ORF">MSBR3_1911</name>
</gene>
<dbReference type="AlphaFoldDB" id="A0A0E3WW73"/>
<feature type="transmembrane region" description="Helical" evidence="2">
    <location>
        <begin position="7"/>
        <end position="27"/>
    </location>
</feature>
<dbReference type="Pfam" id="PF07676">
    <property type="entry name" value="PD40"/>
    <property type="match status" value="4"/>
</dbReference>
<sequence length="617" mass="67355">MKINPRVLYLSIIYTVLLFMASNILVADALEAEKLTKVASNAASDYPVWSPDGREILFSRENGLYKVFSDGTGEKKLTSTNGKNFTSSYAWSPDGNKISYIENLYDDAAGPRSDLWVMNADGTGKKQLLDTVWYRYHYIYTWFPTGSKILYAEIYEEIGGSYWEMNSDGSNKHNLGNMGIANSIAMSPDGSKIAVCAHGPADTDYYIDIGKVGKDLTSFRPGLIAPQTQSRQSQIWSPDGSKIVYYAGKGESYEDEKTEIYTIKADGTGKSQLTSDSAKDNYPMYSPDGKKIVYMSDKSGSEDIWIMDADGKNKVQLTSGSATDSFPIWSPDGKKIAFWSDRAGERGIYLLTLENEKSPTADFSVSRTSGNIPLKVNFMDKSTGTPTSWKWSFGDGKTSTSKNPVYTYSKAGNYTVSLTVKSAVGTSTKTIKNYIIVKTPAQKPITVFSATPTSGKAPLTIAFTDTSTGIPTKWKWSFGDGTTSVQQNPKHKYSKAGNYTVALTAVNAVGSNTVTKTNYIVIVSKPAASFSAYPTSGKAPLTVAFTDKSSGNPTAYKWSFGDGTVSREKNPKHQYLQAGKYKITFTVSNAAGSSTITKTNYITVTTNTRPGIYAEIK</sequence>
<keyword evidence="5" id="KW-1185">Reference proteome</keyword>
<dbReference type="InterPro" id="IPR011659">
    <property type="entry name" value="WD40"/>
</dbReference>
<proteinExistence type="inferred from homology"/>
<dbReference type="PATRIC" id="fig|1434107.4.peg.2454"/>
<evidence type="ECO:0000313" key="5">
    <source>
        <dbReference type="Proteomes" id="UP000033066"/>
    </source>
</evidence>
<dbReference type="Gene3D" id="2.120.10.60">
    <property type="entry name" value="Tricorn protease N-terminal domain"/>
    <property type="match status" value="2"/>
</dbReference>
<organism evidence="4 5">
    <name type="scientific">Methanosarcina barkeri 3</name>
    <dbReference type="NCBI Taxonomy" id="1434107"/>
    <lineage>
        <taxon>Archaea</taxon>
        <taxon>Methanobacteriati</taxon>
        <taxon>Methanobacteriota</taxon>
        <taxon>Stenosarchaea group</taxon>
        <taxon>Methanomicrobia</taxon>
        <taxon>Methanosarcinales</taxon>
        <taxon>Methanosarcinaceae</taxon>
        <taxon>Methanosarcina</taxon>
    </lineage>
</organism>
<reference evidence="4" key="1">
    <citation type="submission" date="2014-07" db="EMBL/GenBank/DDBJ databases">
        <title>Methanogenic archaea and the global carbon cycle.</title>
        <authorList>
            <person name="Henriksen J.R."/>
            <person name="Luke J."/>
            <person name="Reinhart S."/>
            <person name="Benedict M.N."/>
            <person name="Youngblut N.D."/>
            <person name="Metcalf M.E."/>
            <person name="Whitaker R.J."/>
            <person name="Metcalf W.W."/>
        </authorList>
    </citation>
    <scope>NUCLEOTIDE SEQUENCE [LARGE SCALE GENOMIC DNA]</scope>
    <source>
        <strain evidence="4">3</strain>
    </source>
</reference>
<evidence type="ECO:0000259" key="3">
    <source>
        <dbReference type="PROSITE" id="PS50093"/>
    </source>
</evidence>
<comment type="similarity">
    <text evidence="1">Belongs to the TolB family.</text>
</comment>
<evidence type="ECO:0000313" key="4">
    <source>
        <dbReference type="EMBL" id="AKB82489.1"/>
    </source>
</evidence>
<dbReference type="PROSITE" id="PS50093">
    <property type="entry name" value="PKD"/>
    <property type="match status" value="3"/>
</dbReference>
<feature type="domain" description="PKD" evidence="3">
    <location>
        <begin position="359"/>
        <end position="442"/>
    </location>
</feature>
<dbReference type="InterPro" id="IPR035986">
    <property type="entry name" value="PKD_dom_sf"/>
</dbReference>
<dbReference type="InterPro" id="IPR013783">
    <property type="entry name" value="Ig-like_fold"/>
</dbReference>
<keyword evidence="2" id="KW-0472">Membrane</keyword>
<name>A0A0E3WW73_METBA</name>